<keyword evidence="2" id="KW-1185">Reference proteome</keyword>
<dbReference type="AlphaFoldDB" id="A0AAU9X0F5"/>
<dbReference type="Proteomes" id="UP001159428">
    <property type="component" value="Unassembled WGS sequence"/>
</dbReference>
<accession>A0AAU9X0F5</accession>
<organism evidence="1 2">
    <name type="scientific">Pocillopora meandrina</name>
    <dbReference type="NCBI Taxonomy" id="46732"/>
    <lineage>
        <taxon>Eukaryota</taxon>
        <taxon>Metazoa</taxon>
        <taxon>Cnidaria</taxon>
        <taxon>Anthozoa</taxon>
        <taxon>Hexacorallia</taxon>
        <taxon>Scleractinia</taxon>
        <taxon>Astrocoeniina</taxon>
        <taxon>Pocilloporidae</taxon>
        <taxon>Pocillopora</taxon>
    </lineage>
</organism>
<proteinExistence type="predicted"/>
<protein>
    <submittedName>
        <fullName evidence="1">Uncharacterized protein</fullName>
    </submittedName>
</protein>
<dbReference type="EMBL" id="CALNXJ010000026">
    <property type="protein sequence ID" value="CAH3132090.1"/>
    <property type="molecule type" value="Genomic_DNA"/>
</dbReference>
<gene>
    <name evidence="1" type="ORF">PMEA_00014480</name>
</gene>
<evidence type="ECO:0000313" key="1">
    <source>
        <dbReference type="EMBL" id="CAH3132090.1"/>
    </source>
</evidence>
<sequence length="101" mass="11471">MIVLRPRDFQDILFTCDSSLHRGGATCFDEYIIFAFPSHIGELALHRNALELFVLIMAVNVWAPRLTGSRFQISCHDNAAVQAVPSGRTQDAFMQRCFRQL</sequence>
<reference evidence="1 2" key="1">
    <citation type="submission" date="2022-05" db="EMBL/GenBank/DDBJ databases">
        <authorList>
            <consortium name="Genoscope - CEA"/>
            <person name="William W."/>
        </authorList>
    </citation>
    <scope>NUCLEOTIDE SEQUENCE [LARGE SCALE GENOMIC DNA]</scope>
</reference>
<comment type="caution">
    <text evidence="1">The sequence shown here is derived from an EMBL/GenBank/DDBJ whole genome shotgun (WGS) entry which is preliminary data.</text>
</comment>
<name>A0AAU9X0F5_9CNID</name>
<evidence type="ECO:0000313" key="2">
    <source>
        <dbReference type="Proteomes" id="UP001159428"/>
    </source>
</evidence>